<dbReference type="InterPro" id="IPR036890">
    <property type="entry name" value="HATPase_C_sf"/>
</dbReference>
<dbReference type="RefSeq" id="WP_061459069.1">
    <property type="nucleotide sequence ID" value="NZ_KQ968751.1"/>
</dbReference>
<name>A0A139MQQ9_9STRE</name>
<evidence type="ECO:0000313" key="3">
    <source>
        <dbReference type="EMBL" id="KXT66119.1"/>
    </source>
</evidence>
<dbReference type="Pfam" id="PF02518">
    <property type="entry name" value="HATPase_c"/>
    <property type="match status" value="1"/>
</dbReference>
<keyword evidence="1" id="KW-1133">Transmembrane helix</keyword>
<feature type="transmembrane region" description="Helical" evidence="1">
    <location>
        <begin position="296"/>
        <end position="314"/>
    </location>
</feature>
<dbReference type="Gene3D" id="6.10.340.10">
    <property type="match status" value="1"/>
</dbReference>
<comment type="caution">
    <text evidence="3">The sequence shown here is derived from an EMBL/GenBank/DDBJ whole genome shotgun (WGS) entry which is preliminary data.</text>
</comment>
<sequence>MKINFFKHSINDFSIKHQLRLIILPILVSSVLIIGGYLVYDSTRQLNVNYHSLATQDAQHTRSIIHDTCSNFKKYADALTNDSQLRSLLEENYSDDKSATQAIDNYQYLNNVYKQDTAIKSILVYSDNTSLPNYQHFISMTHDDMAKEAWYEKASGQWSAFWLTIPDDDDDFQYLTIYQRVPMPLSDNMAVLEIKMDYNYLKNRINNSNYLNQMFLNQDTIFYSDKFSEVSTKAISINESVSTKVAANYVHNTNNKTTLLAYTALPLSNGANSDTVYIYSFDTDAFSAILENGLRWSGILIFILSISIILTLYFSRFFSSRIQKLQETVYRASIEDYSFFNEIAGHDEISTISLNFHKIINHIKKKEEEIYQSKITEQELLNQQQKMAFSILASQINPHFLFNTLETIRMTALQHKDRDVANAIRLLSKSMRYTLSNQGKRITSLQEELDAIQVYTQIQQLRFGERVHYNCIIDPELNPKEIYLLPLLIQPLIENAISHGLESVAQNGFVTLAISLQEPNTLCISVSDNGVGIEPAKLARIQEDISKNDIEDTSHIGLKNVHNRIKQYYGDQYGLFISSIKGQGTMIKLLFPLQKQVDDDN</sequence>
<dbReference type="PANTHER" id="PTHR34220:SF7">
    <property type="entry name" value="SENSOR HISTIDINE KINASE YPDA"/>
    <property type="match status" value="1"/>
</dbReference>
<feature type="transmembrane region" description="Helical" evidence="1">
    <location>
        <begin position="21"/>
        <end position="40"/>
    </location>
</feature>
<dbReference type="GO" id="GO:0000155">
    <property type="term" value="F:phosphorelay sensor kinase activity"/>
    <property type="evidence" value="ECO:0007669"/>
    <property type="project" value="InterPro"/>
</dbReference>
<dbReference type="InterPro" id="IPR050640">
    <property type="entry name" value="Bact_2-comp_sensor_kinase"/>
</dbReference>
<organism evidence="3 4">
    <name type="scientific">Streptococcus gallolyticus</name>
    <dbReference type="NCBI Taxonomy" id="315405"/>
    <lineage>
        <taxon>Bacteria</taxon>
        <taxon>Bacillati</taxon>
        <taxon>Bacillota</taxon>
        <taxon>Bacilli</taxon>
        <taxon>Lactobacillales</taxon>
        <taxon>Streptococcaceae</taxon>
        <taxon>Streptococcus</taxon>
    </lineage>
</organism>
<dbReference type="SMART" id="SM00387">
    <property type="entry name" value="HATPase_c"/>
    <property type="match status" value="1"/>
</dbReference>
<dbReference type="Gene3D" id="3.30.565.10">
    <property type="entry name" value="Histidine kinase-like ATPase, C-terminal domain"/>
    <property type="match status" value="1"/>
</dbReference>
<dbReference type="SUPFAM" id="SSF55874">
    <property type="entry name" value="ATPase domain of HSP90 chaperone/DNA topoisomerase II/histidine kinase"/>
    <property type="match status" value="1"/>
</dbReference>
<dbReference type="Pfam" id="PF06580">
    <property type="entry name" value="His_kinase"/>
    <property type="match status" value="1"/>
</dbReference>
<accession>A0A139MQQ9</accession>
<evidence type="ECO:0000256" key="1">
    <source>
        <dbReference type="SAM" id="Phobius"/>
    </source>
</evidence>
<feature type="domain" description="Histidine kinase/HSP90-like ATPase" evidence="2">
    <location>
        <begin position="484"/>
        <end position="595"/>
    </location>
</feature>
<dbReference type="Proteomes" id="UP000070198">
    <property type="component" value="Unassembled WGS sequence"/>
</dbReference>
<dbReference type="PATRIC" id="fig|315405.11.peg.2077"/>
<keyword evidence="1" id="KW-0812">Transmembrane</keyword>
<evidence type="ECO:0000259" key="2">
    <source>
        <dbReference type="SMART" id="SM00387"/>
    </source>
</evidence>
<gene>
    <name evidence="3" type="ORF">SGADD02_01780</name>
</gene>
<dbReference type="AlphaFoldDB" id="A0A139MQQ9"/>
<dbReference type="InterPro" id="IPR010559">
    <property type="entry name" value="Sig_transdc_His_kin_internal"/>
</dbReference>
<proteinExistence type="predicted"/>
<dbReference type="EMBL" id="LQOF01000353">
    <property type="protein sequence ID" value="KXT66119.1"/>
    <property type="molecule type" value="Genomic_DNA"/>
</dbReference>
<dbReference type="InterPro" id="IPR003594">
    <property type="entry name" value="HATPase_dom"/>
</dbReference>
<keyword evidence="1" id="KW-0472">Membrane</keyword>
<protein>
    <recommendedName>
        <fullName evidence="2">Histidine kinase/HSP90-like ATPase domain-containing protein</fullName>
    </recommendedName>
</protein>
<dbReference type="GO" id="GO:0016020">
    <property type="term" value="C:membrane"/>
    <property type="evidence" value="ECO:0007669"/>
    <property type="project" value="InterPro"/>
</dbReference>
<evidence type="ECO:0000313" key="4">
    <source>
        <dbReference type="Proteomes" id="UP000070198"/>
    </source>
</evidence>
<dbReference type="PANTHER" id="PTHR34220">
    <property type="entry name" value="SENSOR HISTIDINE KINASE YPDA"/>
    <property type="match status" value="1"/>
</dbReference>
<reference evidence="3 4" key="1">
    <citation type="submission" date="2016-01" db="EMBL/GenBank/DDBJ databases">
        <title>Highly variable Streptococcus oralis are common among viridans streptococci isolated from primates.</title>
        <authorList>
            <person name="Denapaite D."/>
            <person name="Rieger M."/>
            <person name="Koendgen S."/>
            <person name="Brueckner R."/>
            <person name="Ochigava I."/>
            <person name="Kappeler P."/>
            <person name="Maetz-Rensing K."/>
            <person name="Leendertz F."/>
            <person name="Hakenbeck R."/>
        </authorList>
    </citation>
    <scope>NUCLEOTIDE SEQUENCE [LARGE SCALE GENOMIC DNA]</scope>
    <source>
        <strain evidence="3 4">DD02</strain>
    </source>
</reference>